<dbReference type="SUPFAM" id="SSF53649">
    <property type="entry name" value="Alkaline phosphatase-like"/>
    <property type="match status" value="1"/>
</dbReference>
<dbReference type="PANTHER" id="PTHR47371:SF3">
    <property type="entry name" value="PHOSPHOGLYCEROL TRANSFERASE I"/>
    <property type="match status" value="1"/>
</dbReference>
<keyword evidence="2" id="KW-0808">Transferase</keyword>
<evidence type="ECO:0000256" key="1">
    <source>
        <dbReference type="SAM" id="Phobius"/>
    </source>
</evidence>
<dbReference type="Gene3D" id="3.40.720.10">
    <property type="entry name" value="Alkaline Phosphatase, subunit A"/>
    <property type="match status" value="1"/>
</dbReference>
<proteinExistence type="predicted"/>
<keyword evidence="1" id="KW-1133">Transmembrane helix</keyword>
<name>A0A7H4M0J5_9ENTR</name>
<dbReference type="Proteomes" id="UP000255050">
    <property type="component" value="Unassembled WGS sequence"/>
</dbReference>
<evidence type="ECO:0000313" key="3">
    <source>
        <dbReference type="Proteomes" id="UP000255050"/>
    </source>
</evidence>
<dbReference type="GO" id="GO:0016740">
    <property type="term" value="F:transferase activity"/>
    <property type="evidence" value="ECO:0007669"/>
    <property type="project" value="UniProtKB-KW"/>
</dbReference>
<protein>
    <submittedName>
        <fullName evidence="2">Phosphoglycerol transferase I</fullName>
    </submittedName>
</protein>
<dbReference type="InterPro" id="IPR050448">
    <property type="entry name" value="OpgB/LTA_synthase_biosynth"/>
</dbReference>
<feature type="transmembrane region" description="Helical" evidence="1">
    <location>
        <begin position="91"/>
        <end position="114"/>
    </location>
</feature>
<reference evidence="2 3" key="1">
    <citation type="submission" date="2018-06" db="EMBL/GenBank/DDBJ databases">
        <authorList>
            <consortium name="Pathogen Informatics"/>
            <person name="Doyle S."/>
        </authorList>
    </citation>
    <scope>NUCLEOTIDE SEQUENCE [LARGE SCALE GENOMIC DNA]</scope>
    <source>
        <strain evidence="2 3">NCTC11694</strain>
    </source>
</reference>
<feature type="transmembrane region" description="Helical" evidence="1">
    <location>
        <begin position="28"/>
        <end position="47"/>
    </location>
</feature>
<comment type="caution">
    <text evidence="2">The sequence shown here is derived from an EMBL/GenBank/DDBJ whole genome shotgun (WGS) entry which is preliminary data.</text>
</comment>
<sequence>MSELLSIALFLASVMIYALKAGRNTWWFAATLTVLGLFVVLNITLYASNYFTGDGINDAVLYTLTNSLTGAGGGQIYSAGRGGWSSRWSRYLAHSAGCSAVAGIILITLVTAWWRWFWRWRQWMPAPPSARLASWLNPSPAMAILTLRLTTKSRQKASPTPKLNLVYIYGESLERTYFDNDAFPNLTPELGKLKSEGLDFSNTAQLPGTDYTIAGMVASQCGIPLFAPFEGNASASVSSFFPQNICLGDILKNSGYENYFVQGANLRFAGKTFSLNLTASIICTARKS</sequence>
<keyword evidence="1" id="KW-0812">Transmembrane</keyword>
<keyword evidence="1" id="KW-0472">Membrane</keyword>
<gene>
    <name evidence="2" type="ORF">NCTC11694_03123</name>
</gene>
<dbReference type="EMBL" id="UGJR01000002">
    <property type="protein sequence ID" value="STR41921.1"/>
    <property type="molecule type" value="Genomic_DNA"/>
</dbReference>
<dbReference type="PANTHER" id="PTHR47371">
    <property type="entry name" value="LIPOTEICHOIC ACID SYNTHASE"/>
    <property type="match status" value="1"/>
</dbReference>
<dbReference type="InterPro" id="IPR017850">
    <property type="entry name" value="Alkaline_phosphatase_core_sf"/>
</dbReference>
<dbReference type="AlphaFoldDB" id="A0A7H4M0J5"/>
<organism evidence="2 3">
    <name type="scientific">Klebsiella michiganensis</name>
    <dbReference type="NCBI Taxonomy" id="1134687"/>
    <lineage>
        <taxon>Bacteria</taxon>
        <taxon>Pseudomonadati</taxon>
        <taxon>Pseudomonadota</taxon>
        <taxon>Gammaproteobacteria</taxon>
        <taxon>Enterobacterales</taxon>
        <taxon>Enterobacteriaceae</taxon>
        <taxon>Klebsiella/Raoultella group</taxon>
        <taxon>Klebsiella</taxon>
    </lineage>
</organism>
<accession>A0A7H4M0J5</accession>
<evidence type="ECO:0000313" key="2">
    <source>
        <dbReference type="EMBL" id="STR41921.1"/>
    </source>
</evidence>